<protein>
    <recommendedName>
        <fullName evidence="4">Suppressor protein SRP40</fullName>
    </recommendedName>
</protein>
<dbReference type="Gene3D" id="3.30.70.330">
    <property type="match status" value="1"/>
</dbReference>
<keyword evidence="3" id="KW-1185">Reference proteome</keyword>
<proteinExistence type="predicted"/>
<accession>A0A194W152</accession>
<dbReference type="GO" id="GO:0003676">
    <property type="term" value="F:nucleic acid binding"/>
    <property type="evidence" value="ECO:0007669"/>
    <property type="project" value="InterPro"/>
</dbReference>
<dbReference type="SUPFAM" id="SSF54928">
    <property type="entry name" value="RNA-binding domain, RBD"/>
    <property type="match status" value="1"/>
</dbReference>
<feature type="compositionally biased region" description="Low complexity" evidence="1">
    <location>
        <begin position="368"/>
        <end position="379"/>
    </location>
</feature>
<gene>
    <name evidence="2" type="ORF">VM1G_05614</name>
</gene>
<feature type="compositionally biased region" description="Basic and acidic residues" evidence="1">
    <location>
        <begin position="90"/>
        <end position="104"/>
    </location>
</feature>
<evidence type="ECO:0000313" key="2">
    <source>
        <dbReference type="EMBL" id="KUI69838.1"/>
    </source>
</evidence>
<feature type="compositionally biased region" description="Basic and acidic residues" evidence="1">
    <location>
        <begin position="268"/>
        <end position="286"/>
    </location>
</feature>
<dbReference type="SMR" id="A0A194W152"/>
<evidence type="ECO:0000256" key="1">
    <source>
        <dbReference type="SAM" id="MobiDB-lite"/>
    </source>
</evidence>
<dbReference type="OrthoDB" id="3595585at2759"/>
<dbReference type="InterPro" id="IPR012677">
    <property type="entry name" value="Nucleotide-bd_a/b_plait_sf"/>
</dbReference>
<name>A0A194W152_CYTMA</name>
<dbReference type="InterPro" id="IPR035979">
    <property type="entry name" value="RBD_domain_sf"/>
</dbReference>
<evidence type="ECO:0008006" key="4">
    <source>
        <dbReference type="Google" id="ProtNLM"/>
    </source>
</evidence>
<dbReference type="Proteomes" id="UP000078559">
    <property type="component" value="Chromosome 5"/>
</dbReference>
<feature type="compositionally biased region" description="Basic and acidic residues" evidence="1">
    <location>
        <begin position="410"/>
        <end position="426"/>
    </location>
</feature>
<feature type="compositionally biased region" description="Basic residues" evidence="1">
    <location>
        <begin position="117"/>
        <end position="130"/>
    </location>
</feature>
<reference evidence="2" key="1">
    <citation type="submission" date="2014-12" db="EMBL/GenBank/DDBJ databases">
        <title>Genome Sequence of Valsa Canker Pathogens Uncovers a Specific Adaption of Colonization on Woody Bark.</title>
        <authorList>
            <person name="Yin Z."/>
            <person name="Liu H."/>
            <person name="Gao X."/>
            <person name="Li Z."/>
            <person name="Song N."/>
            <person name="Ke X."/>
            <person name="Dai Q."/>
            <person name="Wu Y."/>
            <person name="Sun Y."/>
            <person name="Xu J.-R."/>
            <person name="Kang Z.K."/>
            <person name="Wang L."/>
            <person name="Huang L."/>
        </authorList>
    </citation>
    <scope>NUCLEOTIDE SEQUENCE [LARGE SCALE GENOMIC DNA]</scope>
    <source>
        <strain evidence="2">03-8</strain>
    </source>
</reference>
<dbReference type="AlphaFoldDB" id="A0A194W152"/>
<feature type="compositionally biased region" description="Basic and acidic residues" evidence="1">
    <location>
        <begin position="567"/>
        <end position="584"/>
    </location>
</feature>
<dbReference type="EMBL" id="CM003102">
    <property type="protein sequence ID" value="KUI69838.1"/>
    <property type="molecule type" value="Genomic_DNA"/>
</dbReference>
<evidence type="ECO:0000313" key="3">
    <source>
        <dbReference type="Proteomes" id="UP000078559"/>
    </source>
</evidence>
<organism evidence="2 3">
    <name type="scientific">Cytospora mali</name>
    <name type="common">Apple Valsa canker fungus</name>
    <name type="synonym">Valsa mali</name>
    <dbReference type="NCBI Taxonomy" id="578113"/>
    <lineage>
        <taxon>Eukaryota</taxon>
        <taxon>Fungi</taxon>
        <taxon>Dikarya</taxon>
        <taxon>Ascomycota</taxon>
        <taxon>Pezizomycotina</taxon>
        <taxon>Sordariomycetes</taxon>
        <taxon>Sordariomycetidae</taxon>
        <taxon>Diaporthales</taxon>
        <taxon>Cytosporaceae</taxon>
        <taxon>Cytospora</taxon>
    </lineage>
</organism>
<feature type="region of interest" description="Disordered" evidence="1">
    <location>
        <begin position="561"/>
        <end position="584"/>
    </location>
</feature>
<feature type="region of interest" description="Disordered" evidence="1">
    <location>
        <begin position="90"/>
        <end position="241"/>
    </location>
</feature>
<feature type="compositionally biased region" description="Basic residues" evidence="1">
    <location>
        <begin position="172"/>
        <end position="186"/>
    </location>
</feature>
<feature type="compositionally biased region" description="Low complexity" evidence="1">
    <location>
        <begin position="255"/>
        <end position="265"/>
    </location>
</feature>
<feature type="compositionally biased region" description="Basic residues" evidence="1">
    <location>
        <begin position="228"/>
        <end position="237"/>
    </location>
</feature>
<feature type="compositionally biased region" description="Acidic residues" evidence="1">
    <location>
        <begin position="317"/>
        <end position="335"/>
    </location>
</feature>
<sequence>MTNKSGSEILQPATTPAEEHYTRLHISPLDPQLLTVIVPQAVLSKARDISYHTIQTFPDKPYGFVELPTAAAEKIKNKLNGAVLKGHRIRIEPARPDDMPKPSDEAVAGAEPDRKSNKSKMSKKDKKRKRDPNEIVGVELEEGRKVKRGWTLTPEEAKLKKRKEKEREKKEKKSSKDKKEKTKKKKREPESEYTEGPECLVKTRLPPNKRDIVEGGADGGDDDGSEKKKSRKHKHQVVVHEFEKNSKFPTFFKASTTTSTSNAPSEFVDGKGWVDDKGEIVEEVKNTRPLARPKTRSEKKQPAAVIEDDTTSSSGSSEDEEEDDDNDDKDEEEQSGVDADAEKPAISPPEHGLDLQITPTSAGKDLQSASASPRPTSSGSGSGSGSAKNLTIRIPPATPSSTKVHPLEALYKKQQEEAKADSKTADAEPFSFFGGGDMEDEEDIGMDVTGTEEVGENSPIDRSESVQLPMTPYSKQDFESRGLRSAAPTPDTAHPSRFSRIWPRGERDGPSDVEEEGDIDGITSSKEDGSGDEAGAGSTNPNTEFQKWFWEHRGDLNRSWKKRRKMAAKEKRYRENRARADRAI</sequence>
<feature type="region of interest" description="Disordered" evidence="1">
    <location>
        <begin position="255"/>
        <end position="546"/>
    </location>
</feature>